<dbReference type="AlphaFoldDB" id="A0A4Z2HG89"/>
<feature type="region of interest" description="Disordered" evidence="1">
    <location>
        <begin position="103"/>
        <end position="166"/>
    </location>
</feature>
<gene>
    <name evidence="2" type="ORF">EYF80_024877</name>
</gene>
<protein>
    <submittedName>
        <fullName evidence="2">Uncharacterized protein</fullName>
    </submittedName>
</protein>
<evidence type="ECO:0000313" key="3">
    <source>
        <dbReference type="Proteomes" id="UP000314294"/>
    </source>
</evidence>
<dbReference type="Proteomes" id="UP000314294">
    <property type="component" value="Unassembled WGS sequence"/>
</dbReference>
<evidence type="ECO:0000313" key="2">
    <source>
        <dbReference type="EMBL" id="TNN64879.1"/>
    </source>
</evidence>
<proteinExistence type="predicted"/>
<evidence type="ECO:0000256" key="1">
    <source>
        <dbReference type="SAM" id="MobiDB-lite"/>
    </source>
</evidence>
<sequence>MHGGLSIHVPPAAAAPGTSYDHLANSVRLVKPSDDREGIEKIRVSAAAGARAGMCRNVPECADGRRDVIIRGPTIDPLVRGFERLFNTSVLDTVRRGEEIQIEERKQEEEVEGGRDRKRNRQRRKKTGKVRMTGQNKALKTEREHNGIAMVRKLKRAEGRQVGGNE</sequence>
<reference evidence="2 3" key="1">
    <citation type="submission" date="2019-03" db="EMBL/GenBank/DDBJ databases">
        <title>First draft genome of Liparis tanakae, snailfish: a comprehensive survey of snailfish specific genes.</title>
        <authorList>
            <person name="Kim W."/>
            <person name="Song I."/>
            <person name="Jeong J.-H."/>
            <person name="Kim D."/>
            <person name="Kim S."/>
            <person name="Ryu S."/>
            <person name="Song J.Y."/>
            <person name="Lee S.K."/>
        </authorList>
    </citation>
    <scope>NUCLEOTIDE SEQUENCE [LARGE SCALE GENOMIC DNA]</scope>
    <source>
        <tissue evidence="2">Muscle</tissue>
    </source>
</reference>
<name>A0A4Z2HG89_9TELE</name>
<comment type="caution">
    <text evidence="2">The sequence shown here is derived from an EMBL/GenBank/DDBJ whole genome shotgun (WGS) entry which is preliminary data.</text>
</comment>
<feature type="compositionally biased region" description="Basic and acidic residues" evidence="1">
    <location>
        <begin position="103"/>
        <end position="115"/>
    </location>
</feature>
<feature type="compositionally biased region" description="Basic residues" evidence="1">
    <location>
        <begin position="116"/>
        <end position="129"/>
    </location>
</feature>
<keyword evidence="3" id="KW-1185">Reference proteome</keyword>
<organism evidence="2 3">
    <name type="scientific">Liparis tanakae</name>
    <name type="common">Tanaka's snailfish</name>
    <dbReference type="NCBI Taxonomy" id="230148"/>
    <lineage>
        <taxon>Eukaryota</taxon>
        <taxon>Metazoa</taxon>
        <taxon>Chordata</taxon>
        <taxon>Craniata</taxon>
        <taxon>Vertebrata</taxon>
        <taxon>Euteleostomi</taxon>
        <taxon>Actinopterygii</taxon>
        <taxon>Neopterygii</taxon>
        <taxon>Teleostei</taxon>
        <taxon>Neoteleostei</taxon>
        <taxon>Acanthomorphata</taxon>
        <taxon>Eupercaria</taxon>
        <taxon>Perciformes</taxon>
        <taxon>Cottioidei</taxon>
        <taxon>Cottales</taxon>
        <taxon>Liparidae</taxon>
        <taxon>Liparis</taxon>
    </lineage>
</organism>
<dbReference type="EMBL" id="SRLO01000244">
    <property type="protein sequence ID" value="TNN64879.1"/>
    <property type="molecule type" value="Genomic_DNA"/>
</dbReference>
<accession>A0A4Z2HG89</accession>